<dbReference type="InParanoid" id="D8TF89"/>
<name>D8TF89_SELML</name>
<dbReference type="Proteomes" id="UP000001514">
    <property type="component" value="Unassembled WGS sequence"/>
</dbReference>
<reference evidence="1 2" key="1">
    <citation type="journal article" date="2011" name="Science">
        <title>The Selaginella genome identifies genetic changes associated with the evolution of vascular plants.</title>
        <authorList>
            <person name="Banks J.A."/>
            <person name="Nishiyama T."/>
            <person name="Hasebe M."/>
            <person name="Bowman J.L."/>
            <person name="Gribskov M."/>
            <person name="dePamphilis C."/>
            <person name="Albert V.A."/>
            <person name="Aono N."/>
            <person name="Aoyama T."/>
            <person name="Ambrose B.A."/>
            <person name="Ashton N.W."/>
            <person name="Axtell M.J."/>
            <person name="Barker E."/>
            <person name="Barker M.S."/>
            <person name="Bennetzen J.L."/>
            <person name="Bonawitz N.D."/>
            <person name="Chapple C."/>
            <person name="Cheng C."/>
            <person name="Correa L.G."/>
            <person name="Dacre M."/>
            <person name="DeBarry J."/>
            <person name="Dreyer I."/>
            <person name="Elias M."/>
            <person name="Engstrom E.M."/>
            <person name="Estelle M."/>
            <person name="Feng L."/>
            <person name="Finet C."/>
            <person name="Floyd S.K."/>
            <person name="Frommer W.B."/>
            <person name="Fujita T."/>
            <person name="Gramzow L."/>
            <person name="Gutensohn M."/>
            <person name="Harholt J."/>
            <person name="Hattori M."/>
            <person name="Heyl A."/>
            <person name="Hirai T."/>
            <person name="Hiwatashi Y."/>
            <person name="Ishikawa M."/>
            <person name="Iwata M."/>
            <person name="Karol K.G."/>
            <person name="Koehler B."/>
            <person name="Kolukisaoglu U."/>
            <person name="Kubo M."/>
            <person name="Kurata T."/>
            <person name="Lalonde S."/>
            <person name="Li K."/>
            <person name="Li Y."/>
            <person name="Litt A."/>
            <person name="Lyons E."/>
            <person name="Manning G."/>
            <person name="Maruyama T."/>
            <person name="Michael T.P."/>
            <person name="Mikami K."/>
            <person name="Miyazaki S."/>
            <person name="Morinaga S."/>
            <person name="Murata T."/>
            <person name="Mueller-Roeber B."/>
            <person name="Nelson D.R."/>
            <person name="Obara M."/>
            <person name="Oguri Y."/>
            <person name="Olmstead R.G."/>
            <person name="Onodera N."/>
            <person name="Petersen B.L."/>
            <person name="Pils B."/>
            <person name="Prigge M."/>
            <person name="Rensing S.A."/>
            <person name="Riano-Pachon D.M."/>
            <person name="Roberts A.W."/>
            <person name="Sato Y."/>
            <person name="Scheller H.V."/>
            <person name="Schulz B."/>
            <person name="Schulz C."/>
            <person name="Shakirov E.V."/>
            <person name="Shibagaki N."/>
            <person name="Shinohara N."/>
            <person name="Shippen D.E."/>
            <person name="Soerensen I."/>
            <person name="Sotooka R."/>
            <person name="Sugimoto N."/>
            <person name="Sugita M."/>
            <person name="Sumikawa N."/>
            <person name="Tanurdzic M."/>
            <person name="Theissen G."/>
            <person name="Ulvskov P."/>
            <person name="Wakazuki S."/>
            <person name="Weng J.K."/>
            <person name="Willats W.W."/>
            <person name="Wipf D."/>
            <person name="Wolf P.G."/>
            <person name="Yang L."/>
            <person name="Zimmer A.D."/>
            <person name="Zhu Q."/>
            <person name="Mitros T."/>
            <person name="Hellsten U."/>
            <person name="Loque D."/>
            <person name="Otillar R."/>
            <person name="Salamov A."/>
            <person name="Schmutz J."/>
            <person name="Shapiro H."/>
            <person name="Lindquist E."/>
            <person name="Lucas S."/>
            <person name="Rokhsar D."/>
            <person name="Grigoriev I.V."/>
        </authorList>
    </citation>
    <scope>NUCLEOTIDE SEQUENCE [LARGE SCALE GENOMIC DNA]</scope>
</reference>
<proteinExistence type="predicted"/>
<protein>
    <submittedName>
        <fullName evidence="1">Uncharacterized protein</fullName>
    </submittedName>
</protein>
<dbReference type="Gramene" id="EFJ04673">
    <property type="protein sequence ID" value="EFJ04673"/>
    <property type="gene ID" value="SELMODRAFT_432187"/>
</dbReference>
<accession>D8TF89</accession>
<dbReference type="KEGG" id="smo:SELMODRAFT_432187"/>
<evidence type="ECO:0000313" key="1">
    <source>
        <dbReference type="EMBL" id="EFJ04673.1"/>
    </source>
</evidence>
<organism evidence="2">
    <name type="scientific">Selaginella moellendorffii</name>
    <name type="common">Spikemoss</name>
    <dbReference type="NCBI Taxonomy" id="88036"/>
    <lineage>
        <taxon>Eukaryota</taxon>
        <taxon>Viridiplantae</taxon>
        <taxon>Streptophyta</taxon>
        <taxon>Embryophyta</taxon>
        <taxon>Tracheophyta</taxon>
        <taxon>Lycopodiopsida</taxon>
        <taxon>Selaginellales</taxon>
        <taxon>Selaginellaceae</taxon>
        <taxon>Selaginella</taxon>
    </lineage>
</organism>
<dbReference type="AlphaFoldDB" id="D8TF89"/>
<sequence length="144" mass="16228">MDPSVYIQARRDRAALKVIIPGLFPSAAQTGFDHMKICCTLEIPLLSSIQALELSIKIEVLRTSFLSYHKGLLAGSVSFDSEALSQLQVYLGCCRLSADFKLIFLTILYRFATYYFRGISSSGEQALQNVFHRRAMFEVQDVHI</sequence>
<dbReference type="HOGENOM" id="CLU_1799807_0_0_1"/>
<gene>
    <name evidence="1" type="ORF">SELMODRAFT_432187</name>
</gene>
<keyword evidence="2" id="KW-1185">Reference proteome</keyword>
<evidence type="ECO:0000313" key="2">
    <source>
        <dbReference type="Proteomes" id="UP000001514"/>
    </source>
</evidence>
<dbReference type="EMBL" id="GL377765">
    <property type="protein sequence ID" value="EFJ04673.1"/>
    <property type="molecule type" value="Genomic_DNA"/>
</dbReference>